<organism evidence="2 3">
    <name type="scientific">Faecalibacterium prausnitzii</name>
    <dbReference type="NCBI Taxonomy" id="853"/>
    <lineage>
        <taxon>Bacteria</taxon>
        <taxon>Bacillati</taxon>
        <taxon>Bacillota</taxon>
        <taxon>Clostridia</taxon>
        <taxon>Eubacteriales</taxon>
        <taxon>Oscillospiraceae</taxon>
        <taxon>Faecalibacterium</taxon>
    </lineage>
</organism>
<sequence>MSFAQFLKRFPNEKSCAEYLYHVKWPNGFVCPVCGHRHCYALNRPGRYQCAKCRHQTSLTANTVMHRTHLPLTKWFWAIYLVACDKRGISALTLAGKISVSYETAWYLLCRIRKAMEARDAQYTLGGIIEFDDSYFGAKIKGKEGRGAGNQGVFVAVGKDEAGRPEYLKMLITPNIQIPSVKKFVDKNLETGSVVETDGFRSYRKPLADNYTHQAEDFSPDSEHLKWLHRIIGNAKAFINGTYHGTSSKHLQMYLSEFCYRFNRRSFGGDIFDRLLVAIAG</sequence>
<evidence type="ECO:0000259" key="1">
    <source>
        <dbReference type="SMART" id="SM01126"/>
    </source>
</evidence>
<dbReference type="InterPro" id="IPR024442">
    <property type="entry name" value="Transposase_Zn_ribbon"/>
</dbReference>
<dbReference type="Pfam" id="PF12762">
    <property type="entry name" value="DDE_Tnp_IS1595"/>
    <property type="match status" value="1"/>
</dbReference>
<protein>
    <submittedName>
        <fullName evidence="2">IS1595 family transposase ISFiba1</fullName>
    </submittedName>
</protein>
<feature type="domain" description="ISXO2-like transposase" evidence="1">
    <location>
        <begin position="124"/>
        <end position="263"/>
    </location>
</feature>
<dbReference type="Proteomes" id="UP000251634">
    <property type="component" value="Unassembled WGS sequence"/>
</dbReference>
<dbReference type="AlphaFoldDB" id="A0A329TFN2"/>
<proteinExistence type="predicted"/>
<comment type="caution">
    <text evidence="2">The sequence shown here is derived from an EMBL/GenBank/DDBJ whole genome shotgun (WGS) entry which is preliminary data.</text>
</comment>
<reference evidence="2 3" key="1">
    <citation type="submission" date="2018-02" db="EMBL/GenBank/DDBJ databases">
        <title>Complete genome sequencing of Faecalibacterium prausnitzii strains isolated from the human gut.</title>
        <authorList>
            <person name="Fitzgerald B.C."/>
            <person name="Shkoporov A.N."/>
            <person name="Ross P.R."/>
            <person name="Hill C."/>
        </authorList>
    </citation>
    <scope>NUCLEOTIDE SEQUENCE [LARGE SCALE GENOMIC DNA]</scope>
    <source>
        <strain evidence="2 3">APC942/8-14-2</strain>
    </source>
</reference>
<evidence type="ECO:0000313" key="3">
    <source>
        <dbReference type="Proteomes" id="UP000251634"/>
    </source>
</evidence>
<dbReference type="NCBIfam" id="NF033547">
    <property type="entry name" value="transpos_IS1595"/>
    <property type="match status" value="1"/>
</dbReference>
<gene>
    <name evidence="2" type="ORF">C4N25_11825</name>
</gene>
<name>A0A329TFN2_9FIRM</name>
<dbReference type="InterPro" id="IPR024445">
    <property type="entry name" value="Tnp_ISXO2-like"/>
</dbReference>
<dbReference type="SMART" id="SM01126">
    <property type="entry name" value="DDE_Tnp_IS1595"/>
    <property type="match status" value="1"/>
</dbReference>
<dbReference type="EMBL" id="PRKZ01000010">
    <property type="protein sequence ID" value="RAW48212.1"/>
    <property type="molecule type" value="Genomic_DNA"/>
</dbReference>
<accession>A0A329TFN2</accession>
<dbReference type="Pfam" id="PF12760">
    <property type="entry name" value="Zn_ribbon_IS1595"/>
    <property type="match status" value="1"/>
</dbReference>
<evidence type="ECO:0000313" key="2">
    <source>
        <dbReference type="EMBL" id="RAW48212.1"/>
    </source>
</evidence>